<feature type="region of interest" description="Disordered" evidence="1">
    <location>
        <begin position="91"/>
        <end position="117"/>
    </location>
</feature>
<proteinExistence type="predicted"/>
<evidence type="ECO:0000256" key="1">
    <source>
        <dbReference type="SAM" id="MobiDB-lite"/>
    </source>
</evidence>
<evidence type="ECO:0000313" key="3">
    <source>
        <dbReference type="Proteomes" id="UP000250321"/>
    </source>
</evidence>
<dbReference type="AlphaFoldDB" id="A0A314YR04"/>
<organism evidence="2 3">
    <name type="scientific">Prunus yedoensis var. nudiflora</name>
    <dbReference type="NCBI Taxonomy" id="2094558"/>
    <lineage>
        <taxon>Eukaryota</taxon>
        <taxon>Viridiplantae</taxon>
        <taxon>Streptophyta</taxon>
        <taxon>Embryophyta</taxon>
        <taxon>Tracheophyta</taxon>
        <taxon>Spermatophyta</taxon>
        <taxon>Magnoliopsida</taxon>
        <taxon>eudicotyledons</taxon>
        <taxon>Gunneridae</taxon>
        <taxon>Pentapetalae</taxon>
        <taxon>rosids</taxon>
        <taxon>fabids</taxon>
        <taxon>Rosales</taxon>
        <taxon>Rosaceae</taxon>
        <taxon>Amygdaloideae</taxon>
        <taxon>Amygdaleae</taxon>
        <taxon>Prunus</taxon>
    </lineage>
</organism>
<accession>A0A314YR04</accession>
<keyword evidence="3" id="KW-1185">Reference proteome</keyword>
<protein>
    <submittedName>
        <fullName evidence="2">Uncharacterized protein</fullName>
    </submittedName>
</protein>
<dbReference type="Proteomes" id="UP000250321">
    <property type="component" value="Unassembled WGS sequence"/>
</dbReference>
<dbReference type="STRING" id="2094558.A0A314YR04"/>
<evidence type="ECO:0000313" key="2">
    <source>
        <dbReference type="EMBL" id="PQQ08870.1"/>
    </source>
</evidence>
<feature type="compositionally biased region" description="Polar residues" evidence="1">
    <location>
        <begin position="101"/>
        <end position="117"/>
    </location>
</feature>
<sequence length="117" mass="12415">MEEIGQAVAVPYRLGNLIHEESAVKIQMEMTGLKLIANSPCESFSCGIGSYGSNGPHDENRVEATVSNMLAGYVGDRISNENIVWGSKENNKFRPSCEVGNGSSTTSDASTSLISGN</sequence>
<dbReference type="EMBL" id="PJQY01000663">
    <property type="protein sequence ID" value="PQQ08870.1"/>
    <property type="molecule type" value="Genomic_DNA"/>
</dbReference>
<name>A0A314YR04_PRUYE</name>
<comment type="caution">
    <text evidence="2">The sequence shown here is derived from an EMBL/GenBank/DDBJ whole genome shotgun (WGS) entry which is preliminary data.</text>
</comment>
<reference evidence="2 3" key="1">
    <citation type="submission" date="2018-02" db="EMBL/GenBank/DDBJ databases">
        <title>Draft genome of wild Prunus yedoensis var. nudiflora.</title>
        <authorList>
            <person name="Baek S."/>
            <person name="Kim J.-H."/>
            <person name="Choi K."/>
            <person name="Kim G.-B."/>
            <person name="Cho A."/>
            <person name="Jang H."/>
            <person name="Shin C.-H."/>
            <person name="Yu H.-J."/>
            <person name="Mun J.-H."/>
        </authorList>
    </citation>
    <scope>NUCLEOTIDE SEQUENCE [LARGE SCALE GENOMIC DNA]</scope>
    <source>
        <strain evidence="3">cv. Jeju island</strain>
        <tissue evidence="2">Leaf</tissue>
    </source>
</reference>
<gene>
    <name evidence="2" type="ORF">Pyn_03065</name>
</gene>